<feature type="compositionally biased region" description="Pro residues" evidence="2">
    <location>
        <begin position="143"/>
        <end position="155"/>
    </location>
</feature>
<dbReference type="InterPro" id="IPR005902">
    <property type="entry name" value="HU_DNA-bd_put"/>
</dbReference>
<accession>A0A449I6U1</accession>
<name>A0A449I6U1_9BACE</name>
<evidence type="ECO:0000256" key="1">
    <source>
        <dbReference type="ARBA" id="ARBA00023125"/>
    </source>
</evidence>
<dbReference type="Gene3D" id="4.10.520.10">
    <property type="entry name" value="IHF-like DNA-binding proteins"/>
    <property type="match status" value="1"/>
</dbReference>
<dbReference type="RefSeq" id="WP_131752882.1">
    <property type="nucleotide sequence ID" value="NZ_CAACYH010000007.1"/>
</dbReference>
<gene>
    <name evidence="4" type="ORF">NCTC7812_02722</name>
</gene>
<evidence type="ECO:0000256" key="2">
    <source>
        <dbReference type="SAM" id="MobiDB-lite"/>
    </source>
</evidence>
<evidence type="ECO:0000313" key="4">
    <source>
        <dbReference type="EMBL" id="VFB15137.1"/>
    </source>
</evidence>
<dbReference type="Proteomes" id="UP000396835">
    <property type="component" value="Unassembled WGS sequence"/>
</dbReference>
<keyword evidence="1 4" id="KW-0238">DNA-binding</keyword>
<dbReference type="Pfam" id="PF18291">
    <property type="entry name" value="HU-HIG"/>
    <property type="match status" value="1"/>
</dbReference>
<organism evidence="4 5">
    <name type="scientific">Prevotella heparinolytica</name>
    <dbReference type="NCBI Taxonomy" id="28113"/>
    <lineage>
        <taxon>Bacteria</taxon>
        <taxon>Pseudomonadati</taxon>
        <taxon>Bacteroidota</taxon>
        <taxon>Bacteroidia</taxon>
        <taxon>Bacteroidales</taxon>
        <taxon>Bacteroidaceae</taxon>
        <taxon>Bacteroides</taxon>
    </lineage>
</organism>
<dbReference type="AlphaFoldDB" id="A0A449I6U1"/>
<dbReference type="InterPro" id="IPR010992">
    <property type="entry name" value="IHF-like_DNA-bd_dom_sf"/>
</dbReference>
<dbReference type="InterPro" id="IPR041607">
    <property type="entry name" value="HU-HIG"/>
</dbReference>
<dbReference type="GO" id="GO:0003677">
    <property type="term" value="F:DNA binding"/>
    <property type="evidence" value="ECO:0007669"/>
    <property type="project" value="UniProtKB-KW"/>
</dbReference>
<dbReference type="EMBL" id="CAACYH010000007">
    <property type="protein sequence ID" value="VFB15137.1"/>
    <property type="molecule type" value="Genomic_DNA"/>
</dbReference>
<dbReference type="OrthoDB" id="1040974at2"/>
<evidence type="ECO:0000313" key="5">
    <source>
        <dbReference type="Proteomes" id="UP000396835"/>
    </source>
</evidence>
<protein>
    <submittedName>
        <fullName evidence="4">DNA-binding protein, histone-like, putative</fullName>
    </submittedName>
</protein>
<reference evidence="4 5" key="1">
    <citation type="submission" date="2019-02" db="EMBL/GenBank/DDBJ databases">
        <authorList>
            <consortium name="Pathogen Informatics"/>
        </authorList>
    </citation>
    <scope>NUCLEOTIDE SEQUENCE [LARGE SCALE GENOMIC DNA]</scope>
    <source>
        <strain evidence="4 5">3012STDY7078512</strain>
    </source>
</reference>
<dbReference type="NCBIfam" id="TIGR01201">
    <property type="entry name" value="HU_rel"/>
    <property type="match status" value="1"/>
</dbReference>
<proteinExistence type="predicted"/>
<sequence>MLIHQIKKETAYIGKNKGKTVYYAAPVVQDKITTRQVEDRIINATALSRADVRSAITALAEIVREEMFAGRAVDLADLGSFKVVSIGKRVMTEKEVTADTLKAPRIQFFPKMEMRNQTKSIQRIVLREGEKVSEQPGTTPTPGETPSPTPENPLG</sequence>
<feature type="domain" description="HU" evidence="3">
    <location>
        <begin position="14"/>
        <end position="121"/>
    </location>
</feature>
<dbReference type="SUPFAM" id="SSF47729">
    <property type="entry name" value="IHF-like DNA-binding proteins"/>
    <property type="match status" value="1"/>
</dbReference>
<evidence type="ECO:0000259" key="3">
    <source>
        <dbReference type="Pfam" id="PF18291"/>
    </source>
</evidence>
<feature type="region of interest" description="Disordered" evidence="2">
    <location>
        <begin position="126"/>
        <end position="155"/>
    </location>
</feature>